<comment type="caution">
    <text evidence="2">The sequence shown here is derived from an EMBL/GenBank/DDBJ whole genome shotgun (WGS) entry which is preliminary data.</text>
</comment>
<keyword evidence="3" id="KW-1185">Reference proteome</keyword>
<dbReference type="EMBL" id="JSVC01000014">
    <property type="protein sequence ID" value="KIC94233.1"/>
    <property type="molecule type" value="Genomic_DNA"/>
</dbReference>
<evidence type="ECO:0000313" key="2">
    <source>
        <dbReference type="EMBL" id="KIC94233.1"/>
    </source>
</evidence>
<reference evidence="2 3" key="1">
    <citation type="submission" date="2014-11" db="EMBL/GenBank/DDBJ databases">
        <title>Genome sequence of Flavihumibacter solisilvae 3-3.</title>
        <authorList>
            <person name="Zhou G."/>
            <person name="Li M."/>
            <person name="Wang G."/>
        </authorList>
    </citation>
    <scope>NUCLEOTIDE SEQUENCE [LARGE SCALE GENOMIC DNA]</scope>
    <source>
        <strain evidence="2 3">3-3</strain>
    </source>
</reference>
<sequence length="236" mass="23211">MEKLHLVSAGLLAFLLISCDQGLPDENSYSTSPAATSTSAAAAANSAPAPAIAPLPSPASASVPVINPAHGQPGHRCNIPVGGLIPNAAPNNTPNAANNSSTVVLPPVRAPRIAGFANAANASNRNPATPSLFPTRSSGQLPSIATPQTIQTNALNPAHGKPGHRCDIAVGAPLNSAARAASAVPSAPASTIAAPTAPAISIPAQPVAVAPAVNPSHGQPGHRCDLPVGSPLNSKP</sequence>
<dbReference type="OrthoDB" id="678557at2"/>
<evidence type="ECO:0000256" key="1">
    <source>
        <dbReference type="SAM" id="MobiDB-lite"/>
    </source>
</evidence>
<organism evidence="2 3">
    <name type="scientific">Flavihumibacter solisilvae</name>
    <dbReference type="NCBI Taxonomy" id="1349421"/>
    <lineage>
        <taxon>Bacteria</taxon>
        <taxon>Pseudomonadati</taxon>
        <taxon>Bacteroidota</taxon>
        <taxon>Chitinophagia</taxon>
        <taxon>Chitinophagales</taxon>
        <taxon>Chitinophagaceae</taxon>
        <taxon>Flavihumibacter</taxon>
    </lineage>
</organism>
<proteinExistence type="predicted"/>
<dbReference type="Proteomes" id="UP000031408">
    <property type="component" value="Unassembled WGS sequence"/>
</dbReference>
<dbReference type="AlphaFoldDB" id="A0A0C1LFV5"/>
<evidence type="ECO:0000313" key="3">
    <source>
        <dbReference type="Proteomes" id="UP000031408"/>
    </source>
</evidence>
<accession>A0A0C1LFV5</accession>
<gene>
    <name evidence="2" type="ORF">OI18_12715</name>
</gene>
<feature type="region of interest" description="Disordered" evidence="1">
    <location>
        <begin position="210"/>
        <end position="236"/>
    </location>
</feature>
<protein>
    <submittedName>
        <fullName evidence="2">Uncharacterized protein</fullName>
    </submittedName>
</protein>
<dbReference type="RefSeq" id="WP_039140313.1">
    <property type="nucleotide sequence ID" value="NZ_JSVC01000014.1"/>
</dbReference>
<name>A0A0C1LFV5_9BACT</name>
<dbReference type="PROSITE" id="PS51257">
    <property type="entry name" value="PROKAR_LIPOPROTEIN"/>
    <property type="match status" value="1"/>
</dbReference>